<keyword evidence="1" id="KW-0812">Transmembrane</keyword>
<keyword evidence="1" id="KW-0472">Membrane</keyword>
<gene>
    <name evidence="2" type="ORF">BU058_09970</name>
</gene>
<feature type="transmembrane region" description="Helical" evidence="1">
    <location>
        <begin position="12"/>
        <end position="32"/>
    </location>
</feature>
<sequence length="69" mass="8285">MYNIKLKKYRLIIFASLLILTICSIVFIGFYNIPYGKLIFFILYFLVVLLGLFLDFKVKNEKQKKNEDR</sequence>
<dbReference type="AlphaFoldDB" id="A0A9Q6HNK5"/>
<comment type="caution">
    <text evidence="2">The sequence shown here is derived from an EMBL/GenBank/DDBJ whole genome shotgun (WGS) entry which is preliminary data.</text>
</comment>
<dbReference type="EMBL" id="PZFQ01000034">
    <property type="protein sequence ID" value="PTI74738.1"/>
    <property type="molecule type" value="Genomic_DNA"/>
</dbReference>
<evidence type="ECO:0000313" key="3">
    <source>
        <dbReference type="Proteomes" id="UP000241960"/>
    </source>
</evidence>
<reference evidence="2 3" key="1">
    <citation type="journal article" date="2016" name="Front. Microbiol.">
        <title>Comprehensive Phylogenetic Analysis of Bovine Non-aureus Staphylococci Species Based on Whole-Genome Sequencing.</title>
        <authorList>
            <person name="Naushad S."/>
            <person name="Barkema H.W."/>
            <person name="Luby C."/>
            <person name="Condas L.A."/>
            <person name="Nobrega D.B."/>
            <person name="Carson D.A."/>
            <person name="De Buck J."/>
        </authorList>
    </citation>
    <scope>NUCLEOTIDE SEQUENCE [LARGE SCALE GENOMIC DNA]</scope>
    <source>
        <strain evidence="2 3">SNUC 1231</strain>
    </source>
</reference>
<name>A0A9Q6HNK5_9STAP</name>
<organism evidence="2 3">
    <name type="scientific">Staphylococcus succinus</name>
    <dbReference type="NCBI Taxonomy" id="61015"/>
    <lineage>
        <taxon>Bacteria</taxon>
        <taxon>Bacillati</taxon>
        <taxon>Bacillota</taxon>
        <taxon>Bacilli</taxon>
        <taxon>Bacillales</taxon>
        <taxon>Staphylococcaceae</taxon>
        <taxon>Staphylococcus</taxon>
    </lineage>
</organism>
<protein>
    <submittedName>
        <fullName evidence="2">Uncharacterized protein</fullName>
    </submittedName>
</protein>
<proteinExistence type="predicted"/>
<feature type="transmembrane region" description="Helical" evidence="1">
    <location>
        <begin position="38"/>
        <end position="56"/>
    </location>
</feature>
<keyword evidence="1" id="KW-1133">Transmembrane helix</keyword>
<evidence type="ECO:0000313" key="2">
    <source>
        <dbReference type="EMBL" id="PTI74738.1"/>
    </source>
</evidence>
<evidence type="ECO:0000256" key="1">
    <source>
        <dbReference type="SAM" id="Phobius"/>
    </source>
</evidence>
<dbReference type="Proteomes" id="UP000241960">
    <property type="component" value="Unassembled WGS sequence"/>
</dbReference>
<accession>A0A9Q6HNK5</accession>